<evidence type="ECO:0000313" key="2">
    <source>
        <dbReference type="Proteomes" id="UP000054564"/>
    </source>
</evidence>
<protein>
    <recommendedName>
        <fullName evidence="3">AAA ATPase AAA+ lid domain-containing protein</fullName>
    </recommendedName>
</protein>
<proteinExistence type="predicted"/>
<evidence type="ECO:0000313" key="1">
    <source>
        <dbReference type="EMBL" id="KNF03156.1"/>
    </source>
</evidence>
<evidence type="ECO:0008006" key="3">
    <source>
        <dbReference type="Google" id="ProtNLM"/>
    </source>
</evidence>
<dbReference type="STRING" id="1165861.A0A0L0VV66"/>
<gene>
    <name evidence="1" type="ORF">PSTG_03743</name>
</gene>
<organism evidence="1 2">
    <name type="scientific">Puccinia striiformis f. sp. tritici PST-78</name>
    <dbReference type="NCBI Taxonomy" id="1165861"/>
    <lineage>
        <taxon>Eukaryota</taxon>
        <taxon>Fungi</taxon>
        <taxon>Dikarya</taxon>
        <taxon>Basidiomycota</taxon>
        <taxon>Pucciniomycotina</taxon>
        <taxon>Pucciniomycetes</taxon>
        <taxon>Pucciniales</taxon>
        <taxon>Pucciniaceae</taxon>
        <taxon>Puccinia</taxon>
    </lineage>
</organism>
<dbReference type="AlphaFoldDB" id="A0A0L0VV66"/>
<comment type="caution">
    <text evidence="1">The sequence shown here is derived from an EMBL/GenBank/DDBJ whole genome shotgun (WGS) entry which is preliminary data.</text>
</comment>
<name>A0A0L0VV66_9BASI</name>
<reference evidence="2" key="1">
    <citation type="submission" date="2014-03" db="EMBL/GenBank/DDBJ databases">
        <title>The Genome Sequence of Puccinia striiformis f. sp. tritici PST-78.</title>
        <authorList>
            <consortium name="The Broad Institute Genome Sequencing Platform"/>
            <person name="Cuomo C."/>
            <person name="Hulbert S."/>
            <person name="Chen X."/>
            <person name="Walker B."/>
            <person name="Young S.K."/>
            <person name="Zeng Q."/>
            <person name="Gargeya S."/>
            <person name="Fitzgerald M."/>
            <person name="Haas B."/>
            <person name="Abouelleil A."/>
            <person name="Alvarado L."/>
            <person name="Arachchi H.M."/>
            <person name="Berlin A.M."/>
            <person name="Chapman S.B."/>
            <person name="Goldberg J."/>
            <person name="Griggs A."/>
            <person name="Gujja S."/>
            <person name="Hansen M."/>
            <person name="Howarth C."/>
            <person name="Imamovic A."/>
            <person name="Larimer J."/>
            <person name="McCowan C."/>
            <person name="Montmayeur A."/>
            <person name="Murphy C."/>
            <person name="Neiman D."/>
            <person name="Pearson M."/>
            <person name="Priest M."/>
            <person name="Roberts A."/>
            <person name="Saif S."/>
            <person name="Shea T."/>
            <person name="Sisk P."/>
            <person name="Sykes S."/>
            <person name="Wortman J."/>
            <person name="Nusbaum C."/>
            <person name="Birren B."/>
        </authorList>
    </citation>
    <scope>NUCLEOTIDE SEQUENCE [LARGE SCALE GENOMIC DNA]</scope>
    <source>
        <strain evidence="2">race PST-78</strain>
    </source>
</reference>
<dbReference type="Gene3D" id="1.10.8.60">
    <property type="match status" value="1"/>
</dbReference>
<keyword evidence="2" id="KW-1185">Reference proteome</keyword>
<accession>A0A0L0VV66</accession>
<sequence>MMLANDVDLGEFVMMKDKLSGADIEAVCTKAGLSGVTNSNNIRIIEQESTKIITHENLENGVNVLMPTKYDRENQDLHNRMVKVYSTKSKLSKKGTKNILDPELLRSFVPPTNFDSDSTCSFRNVINPNCLEFIHWSTNQIQDDHKPVTSLDSSPLTGKHVAFLSSDLSIGILDGTSWYTPCCPSYTLMNCQSLQLVDQE</sequence>
<dbReference type="Proteomes" id="UP000054564">
    <property type="component" value="Unassembled WGS sequence"/>
</dbReference>
<dbReference type="EMBL" id="AJIL01000019">
    <property type="protein sequence ID" value="KNF03156.1"/>
    <property type="molecule type" value="Genomic_DNA"/>
</dbReference>